<evidence type="ECO:0000313" key="2">
    <source>
        <dbReference type="EMBL" id="MBE9078484.1"/>
    </source>
</evidence>
<protein>
    <submittedName>
        <fullName evidence="2">Uncharacterized protein</fullName>
    </submittedName>
</protein>
<dbReference type="EMBL" id="JADEXG010000033">
    <property type="protein sequence ID" value="MBE9078484.1"/>
    <property type="molecule type" value="Genomic_DNA"/>
</dbReference>
<reference evidence="2" key="1">
    <citation type="submission" date="2020-10" db="EMBL/GenBank/DDBJ databases">
        <authorList>
            <person name="Castelo-Branco R."/>
            <person name="Eusebio N."/>
            <person name="Adriana R."/>
            <person name="Vieira A."/>
            <person name="Brugerolle De Fraissinette N."/>
            <person name="Rezende De Castro R."/>
            <person name="Schneider M.P."/>
            <person name="Vasconcelos V."/>
            <person name="Leao P.N."/>
        </authorList>
    </citation>
    <scope>NUCLEOTIDE SEQUENCE</scope>
    <source>
        <strain evidence="2">LEGE 07310</strain>
    </source>
</reference>
<sequence>MTAVRRTDFLQPSPQPRPVPSQRRAYRAKRRLHVGARRAAAMEVSVKLTVNLVLAVIAGTTIAKLVPYYQSQQSRLDVLQTSVQLSQQENAKLWASFSRSFDPAQAGLIMQEQSGRESPNQRPVIWLKPAAEE</sequence>
<gene>
    <name evidence="2" type="ORF">IQ241_14460</name>
</gene>
<name>A0A8J7DRG6_9CYAN</name>
<evidence type="ECO:0000313" key="3">
    <source>
        <dbReference type="Proteomes" id="UP000636505"/>
    </source>
</evidence>
<organism evidence="2 3">
    <name type="scientific">Vasconcelosia minhoensis LEGE 07310</name>
    <dbReference type="NCBI Taxonomy" id="915328"/>
    <lineage>
        <taxon>Bacteria</taxon>
        <taxon>Bacillati</taxon>
        <taxon>Cyanobacteriota</taxon>
        <taxon>Cyanophyceae</taxon>
        <taxon>Nodosilineales</taxon>
        <taxon>Cymatolegaceae</taxon>
        <taxon>Vasconcelosia</taxon>
        <taxon>Vasconcelosia minhoensis</taxon>
    </lineage>
</organism>
<accession>A0A8J7DRG6</accession>
<evidence type="ECO:0000256" key="1">
    <source>
        <dbReference type="SAM" id="MobiDB-lite"/>
    </source>
</evidence>
<feature type="region of interest" description="Disordered" evidence="1">
    <location>
        <begin position="1"/>
        <end position="23"/>
    </location>
</feature>
<dbReference type="Proteomes" id="UP000636505">
    <property type="component" value="Unassembled WGS sequence"/>
</dbReference>
<feature type="region of interest" description="Disordered" evidence="1">
    <location>
        <begin position="112"/>
        <end position="133"/>
    </location>
</feature>
<proteinExistence type="predicted"/>
<feature type="compositionally biased region" description="Polar residues" evidence="1">
    <location>
        <begin position="112"/>
        <end position="121"/>
    </location>
</feature>
<dbReference type="RefSeq" id="WP_193908366.1">
    <property type="nucleotide sequence ID" value="NZ_JADEXG010000033.1"/>
</dbReference>
<comment type="caution">
    <text evidence="2">The sequence shown here is derived from an EMBL/GenBank/DDBJ whole genome shotgun (WGS) entry which is preliminary data.</text>
</comment>
<dbReference type="AlphaFoldDB" id="A0A8J7DRG6"/>
<keyword evidence="3" id="KW-1185">Reference proteome</keyword>